<feature type="domain" description="Oxidoreductase molybdopterin-binding" evidence="8">
    <location>
        <begin position="43"/>
        <end position="218"/>
    </location>
</feature>
<evidence type="ECO:0000256" key="7">
    <source>
        <dbReference type="SAM" id="MobiDB-lite"/>
    </source>
</evidence>
<dbReference type="Gene3D" id="2.60.40.650">
    <property type="match status" value="1"/>
</dbReference>
<dbReference type="InterPro" id="IPR036374">
    <property type="entry name" value="OxRdtase_Mopterin-bd_sf"/>
</dbReference>
<keyword evidence="2" id="KW-0500">Molybdenum</keyword>
<dbReference type="InterPro" id="IPR014756">
    <property type="entry name" value="Ig_E-set"/>
</dbReference>
<dbReference type="PANTHER" id="PTHR19372">
    <property type="entry name" value="SULFITE REDUCTASE"/>
    <property type="match status" value="1"/>
</dbReference>
<dbReference type="PANTHER" id="PTHR19372:SF7">
    <property type="entry name" value="SULFITE OXIDASE, MITOCHONDRIAL"/>
    <property type="match status" value="1"/>
</dbReference>
<dbReference type="SUPFAM" id="SSF81296">
    <property type="entry name" value="E set domains"/>
    <property type="match status" value="1"/>
</dbReference>
<sequence length="363" mass="39241">MTKWDKRDDMLVHTDEPFNAEPPTPALAERLTTPLDAFYSRNHGPIPRVDPAAWRLEVDGLVERPARLSLEELRSRFPAHEVIATLQCAGNRRAELIEVRDIPGEDPWRSGAVSTASWTGARLSDVLSEAGLRPEAAHVAFGAPDMVREADPPQPYGGSIPVAKATADEVLLAWAMNGHPLPAVHGAPLRAIVPGWIGARSVKWLDRVTAQAEPSGGYFQAVAYRMLPPDADPSRCGPGSGIPLGPVALTCDILRPEHGSRVPPGPTEITGYAFAGDGRGVARVDVSPDAGRTWTQAKLDAPASPWAWQHWRTTLVLPEGEAEIVARAWDGAGATHPESPAALWNPRGYANTSWGRLRLTCRR</sequence>
<dbReference type="Proteomes" id="UP001602119">
    <property type="component" value="Unassembled WGS sequence"/>
</dbReference>
<dbReference type="InterPro" id="IPR000572">
    <property type="entry name" value="OxRdtase_Mopterin-bd_dom"/>
</dbReference>
<dbReference type="CDD" id="cd02110">
    <property type="entry name" value="SO_family_Moco_dimer"/>
    <property type="match status" value="1"/>
</dbReference>
<dbReference type="InterPro" id="IPR008335">
    <property type="entry name" value="Mopterin_OxRdtase_euk"/>
</dbReference>
<evidence type="ECO:0000259" key="8">
    <source>
        <dbReference type="Pfam" id="PF00174"/>
    </source>
</evidence>
<keyword evidence="3" id="KW-0349">Heme</keyword>
<dbReference type="Pfam" id="PF03404">
    <property type="entry name" value="Mo-co_dimer"/>
    <property type="match status" value="1"/>
</dbReference>
<protein>
    <submittedName>
        <fullName evidence="10">Sulfite oxidase</fullName>
    </submittedName>
</protein>
<organism evidence="10 11">
    <name type="scientific">Microtetraspora fusca</name>
    <dbReference type="NCBI Taxonomy" id="1997"/>
    <lineage>
        <taxon>Bacteria</taxon>
        <taxon>Bacillati</taxon>
        <taxon>Actinomycetota</taxon>
        <taxon>Actinomycetes</taxon>
        <taxon>Streptosporangiales</taxon>
        <taxon>Streptosporangiaceae</taxon>
        <taxon>Microtetraspora</taxon>
    </lineage>
</organism>
<feature type="domain" description="Moybdenum cofactor oxidoreductase dimerisation" evidence="9">
    <location>
        <begin position="250"/>
        <end position="359"/>
    </location>
</feature>
<evidence type="ECO:0000256" key="1">
    <source>
        <dbReference type="ARBA" id="ARBA00001924"/>
    </source>
</evidence>
<feature type="compositionally biased region" description="Basic and acidic residues" evidence="7">
    <location>
        <begin position="1"/>
        <end position="16"/>
    </location>
</feature>
<feature type="region of interest" description="Disordered" evidence="7">
    <location>
        <begin position="1"/>
        <end position="23"/>
    </location>
</feature>
<dbReference type="InterPro" id="IPR005066">
    <property type="entry name" value="MoCF_OxRdtse_dimer"/>
</dbReference>
<name>A0ABW6VKV8_MICFU</name>
<proteinExistence type="predicted"/>
<keyword evidence="6" id="KW-0408">Iron</keyword>
<dbReference type="RefSeq" id="WP_387347357.1">
    <property type="nucleotide sequence ID" value="NZ_JBIAXI010000036.1"/>
</dbReference>
<accession>A0ABW6VKV8</accession>
<keyword evidence="11" id="KW-1185">Reference proteome</keyword>
<dbReference type="Gene3D" id="3.90.420.10">
    <property type="entry name" value="Oxidoreductase, molybdopterin-binding domain"/>
    <property type="match status" value="1"/>
</dbReference>
<comment type="caution">
    <text evidence="10">The sequence shown here is derived from an EMBL/GenBank/DDBJ whole genome shotgun (WGS) entry which is preliminary data.</text>
</comment>
<evidence type="ECO:0000256" key="4">
    <source>
        <dbReference type="ARBA" id="ARBA00022723"/>
    </source>
</evidence>
<gene>
    <name evidence="10" type="ORF">ACFY05_38650</name>
</gene>
<evidence type="ECO:0000259" key="9">
    <source>
        <dbReference type="Pfam" id="PF03404"/>
    </source>
</evidence>
<dbReference type="InterPro" id="IPR022407">
    <property type="entry name" value="OxRdtase_Mopterin_BS"/>
</dbReference>
<evidence type="ECO:0000256" key="3">
    <source>
        <dbReference type="ARBA" id="ARBA00022617"/>
    </source>
</evidence>
<evidence type="ECO:0000256" key="2">
    <source>
        <dbReference type="ARBA" id="ARBA00022505"/>
    </source>
</evidence>
<dbReference type="EMBL" id="JBIAXI010000036">
    <property type="protein sequence ID" value="MFF4778762.1"/>
    <property type="molecule type" value="Genomic_DNA"/>
</dbReference>
<reference evidence="10 11" key="1">
    <citation type="submission" date="2024-10" db="EMBL/GenBank/DDBJ databases">
        <title>The Natural Products Discovery Center: Release of the First 8490 Sequenced Strains for Exploring Actinobacteria Biosynthetic Diversity.</title>
        <authorList>
            <person name="Kalkreuter E."/>
            <person name="Kautsar S.A."/>
            <person name="Yang D."/>
            <person name="Bader C.D."/>
            <person name="Teijaro C.N."/>
            <person name="Fluegel L."/>
            <person name="Davis C.M."/>
            <person name="Simpson J.R."/>
            <person name="Lauterbach L."/>
            <person name="Steele A.D."/>
            <person name="Gui C."/>
            <person name="Meng S."/>
            <person name="Li G."/>
            <person name="Viehrig K."/>
            <person name="Ye F."/>
            <person name="Su P."/>
            <person name="Kiefer A.F."/>
            <person name="Nichols A."/>
            <person name="Cepeda A.J."/>
            <person name="Yan W."/>
            <person name="Fan B."/>
            <person name="Jiang Y."/>
            <person name="Adhikari A."/>
            <person name="Zheng C.-J."/>
            <person name="Schuster L."/>
            <person name="Cowan T.M."/>
            <person name="Smanski M.J."/>
            <person name="Chevrette M.G."/>
            <person name="De Carvalho L.P.S."/>
            <person name="Shen B."/>
        </authorList>
    </citation>
    <scope>NUCLEOTIDE SEQUENCE [LARGE SCALE GENOMIC DNA]</scope>
    <source>
        <strain evidence="10 11">NPDC001281</strain>
    </source>
</reference>
<dbReference type="SUPFAM" id="SSF56524">
    <property type="entry name" value="Oxidoreductase molybdopterin-binding domain"/>
    <property type="match status" value="1"/>
</dbReference>
<dbReference type="PROSITE" id="PS00559">
    <property type="entry name" value="MOLYBDOPTERIN_EUK"/>
    <property type="match status" value="1"/>
</dbReference>
<evidence type="ECO:0000256" key="6">
    <source>
        <dbReference type="ARBA" id="ARBA00023004"/>
    </source>
</evidence>
<evidence type="ECO:0000256" key="5">
    <source>
        <dbReference type="ARBA" id="ARBA00023002"/>
    </source>
</evidence>
<dbReference type="Pfam" id="PF00174">
    <property type="entry name" value="Oxidored_molyb"/>
    <property type="match status" value="1"/>
</dbReference>
<keyword evidence="4" id="KW-0479">Metal-binding</keyword>
<comment type="cofactor">
    <cofactor evidence="1">
        <name>Mo-molybdopterin</name>
        <dbReference type="ChEBI" id="CHEBI:71302"/>
    </cofactor>
</comment>
<evidence type="ECO:0000313" key="11">
    <source>
        <dbReference type="Proteomes" id="UP001602119"/>
    </source>
</evidence>
<keyword evidence="5" id="KW-0560">Oxidoreductase</keyword>
<dbReference type="PRINTS" id="PR00407">
    <property type="entry name" value="EUMOPTERIN"/>
</dbReference>
<evidence type="ECO:0000313" key="10">
    <source>
        <dbReference type="EMBL" id="MFF4778762.1"/>
    </source>
</evidence>